<dbReference type="Proteomes" id="UP000242814">
    <property type="component" value="Unassembled WGS sequence"/>
</dbReference>
<gene>
    <name evidence="1" type="ORF">ACO22_07360</name>
</gene>
<accession>A0A1D2J4X5</accession>
<organism evidence="1 2">
    <name type="scientific">Paracoccidioides brasiliensis</name>
    <dbReference type="NCBI Taxonomy" id="121759"/>
    <lineage>
        <taxon>Eukaryota</taxon>
        <taxon>Fungi</taxon>
        <taxon>Dikarya</taxon>
        <taxon>Ascomycota</taxon>
        <taxon>Pezizomycotina</taxon>
        <taxon>Eurotiomycetes</taxon>
        <taxon>Eurotiomycetidae</taxon>
        <taxon>Onygenales</taxon>
        <taxon>Ajellomycetaceae</taxon>
        <taxon>Paracoccidioides</taxon>
    </lineage>
</organism>
<reference evidence="1 2" key="1">
    <citation type="submission" date="2016-06" db="EMBL/GenBank/DDBJ databases">
        <authorList>
            <person name="Kjaerup R.B."/>
            <person name="Dalgaard T.S."/>
            <person name="Juul-Madsen H.R."/>
        </authorList>
    </citation>
    <scope>NUCLEOTIDE SEQUENCE [LARGE SCALE GENOMIC DNA]</scope>
    <source>
        <strain evidence="1 2">Pb300</strain>
    </source>
</reference>
<comment type="caution">
    <text evidence="1">The sequence shown here is derived from an EMBL/GenBank/DDBJ whole genome shotgun (WGS) entry which is preliminary data.</text>
</comment>
<dbReference type="EMBL" id="LZYO01000512">
    <property type="protein sequence ID" value="ODH13336.1"/>
    <property type="molecule type" value="Genomic_DNA"/>
</dbReference>
<protein>
    <submittedName>
        <fullName evidence="1">Uncharacterized protein</fullName>
    </submittedName>
</protein>
<sequence length="95" mass="10509">MIFRNLDGRQPGDPVKKLLDFIEVVTGTGTGVGEGKTGFPRLKTRAKVEESLVKSLLRCLFERLSRVNLVSIINHATINGINSDEAAEMSNHQWS</sequence>
<name>A0A1D2J4X5_PARBR</name>
<dbReference type="VEuPathDB" id="FungiDB:PADG_12403"/>
<evidence type="ECO:0000313" key="1">
    <source>
        <dbReference type="EMBL" id="ODH13336.1"/>
    </source>
</evidence>
<proteinExistence type="predicted"/>
<evidence type="ECO:0000313" key="2">
    <source>
        <dbReference type="Proteomes" id="UP000242814"/>
    </source>
</evidence>
<dbReference type="AlphaFoldDB" id="A0A1D2J4X5"/>